<evidence type="ECO:0000256" key="1">
    <source>
        <dbReference type="RuleBase" id="RU367052"/>
    </source>
</evidence>
<evidence type="ECO:0000259" key="3">
    <source>
        <dbReference type="SMART" id="SM01285"/>
    </source>
</evidence>
<reference evidence="4 5" key="1">
    <citation type="journal article" date="2021" name="BMC Genomics">
        <title>Datura genome reveals duplications of psychoactive alkaloid biosynthetic genes and high mutation rate following tissue culture.</title>
        <authorList>
            <person name="Rajewski A."/>
            <person name="Carter-House D."/>
            <person name="Stajich J."/>
            <person name="Litt A."/>
        </authorList>
    </citation>
    <scope>NUCLEOTIDE SEQUENCE [LARGE SCALE GENOMIC DNA]</scope>
    <source>
        <strain evidence="4">AR-01</strain>
    </source>
</reference>
<dbReference type="SMART" id="SM01285">
    <property type="entry name" value="FACT-Spt16_Nlob"/>
    <property type="match status" value="1"/>
</dbReference>
<keyword evidence="1" id="KW-0805">Transcription regulation</keyword>
<keyword evidence="1" id="KW-0804">Transcription</keyword>
<feature type="compositionally biased region" description="Basic and acidic residues" evidence="2">
    <location>
        <begin position="836"/>
        <end position="845"/>
    </location>
</feature>
<accession>A0ABS8S3M5</accession>
<dbReference type="Gene3D" id="3.40.350.10">
    <property type="entry name" value="Creatinase/prolidase N-terminal domain"/>
    <property type="match status" value="2"/>
</dbReference>
<keyword evidence="1" id="KW-0539">Nucleus</keyword>
<evidence type="ECO:0000256" key="2">
    <source>
        <dbReference type="SAM" id="MobiDB-lite"/>
    </source>
</evidence>
<dbReference type="PANTHER" id="PTHR13980:SF21">
    <property type="entry name" value="FACT COMPLEX SUBUNIT"/>
    <property type="match status" value="1"/>
</dbReference>
<dbReference type="InterPro" id="IPR029149">
    <property type="entry name" value="Creatin/AminoP/Spt16_N"/>
</dbReference>
<keyword evidence="1" id="KW-0158">Chromosome</keyword>
<comment type="subcellular location">
    <subcellularLocation>
        <location evidence="1">Nucleus</location>
    </subcellularLocation>
    <subcellularLocation>
        <location evidence="1">Chromosome</location>
    </subcellularLocation>
</comment>
<evidence type="ECO:0000313" key="4">
    <source>
        <dbReference type="EMBL" id="MCD7453619.1"/>
    </source>
</evidence>
<keyword evidence="1" id="KW-0234">DNA repair</keyword>
<feature type="compositionally biased region" description="Polar residues" evidence="2">
    <location>
        <begin position="814"/>
        <end position="835"/>
    </location>
</feature>
<gene>
    <name evidence="4" type="ORF">HAX54_021562</name>
</gene>
<comment type="similarity">
    <text evidence="1">Belongs to the peptidase M24 family. SPT16 subfamily.</text>
</comment>
<evidence type="ECO:0000313" key="5">
    <source>
        <dbReference type="Proteomes" id="UP000823775"/>
    </source>
</evidence>
<comment type="function">
    <text evidence="1">Component of the FACT complex, a general chromatin factor that acts to reorganize nucleosomes. The FACT complex is involved in multiple processes that require DNA as a template such as mRNA elongation, DNA replication and DNA repair. During transcription elongation the FACT complex acts as a histone chaperone that both destabilizes and restores nucleosomal structure. It facilitates the passage of RNA polymerase II and transcription by promoting the dissociation of one histone H2A-H2B dimer from the nucleosome, then subsequently promotes the reestablishment of the nucleosome following the passage of RNA polymerase II.</text>
</comment>
<dbReference type="InterPro" id="IPR029148">
    <property type="entry name" value="FACT-SPT16_Nlobe"/>
</dbReference>
<comment type="caution">
    <text evidence="4">The sequence shown here is derived from an EMBL/GenBank/DDBJ whole genome shotgun (WGS) entry which is preliminary data.</text>
</comment>
<name>A0ABS8S3M5_DATST</name>
<dbReference type="InterPro" id="IPR040258">
    <property type="entry name" value="Spt16"/>
</dbReference>
<dbReference type="PANTHER" id="PTHR13980">
    <property type="entry name" value="CDC68 RELATED"/>
    <property type="match status" value="1"/>
</dbReference>
<keyword evidence="1" id="KW-0227">DNA damage</keyword>
<proteinExistence type="inferred from homology"/>
<dbReference type="Proteomes" id="UP000823775">
    <property type="component" value="Unassembled WGS sequence"/>
</dbReference>
<dbReference type="Pfam" id="PF14826">
    <property type="entry name" value="FACT-Spt16_Nlob"/>
    <property type="match status" value="2"/>
</dbReference>
<sequence length="901" mass="100957">MIKELFQKRLSAFCNSLSIHKQKLWGNSDVVVIHSQQEKNPNSLSSQFYLWFVGEELHDTTAIFTPYVIYFFCTQKDYFKIRSLCCAATLVRKIPVSVQLKAKNDDGFSLIDLMIRNARVIRNSKVFLDDDDRSCPFVVGYIEGEYPKSKLFWNCMNDLEPRKYKAATVNSGLKKLINTADNPNFGVGLSDEKEVLKSVEFLSPMHIFSPPIDAGKEKGLSKTKNNLKDKRESSLWSEHDKLEFLQFSEKGNQSPLLENEKINLESIFKRIDLSEKGMSNLDSKFDNTKLLFKDKGESGKLVNRLNENTLPTTSTNENVSQLMENLNLFSSSSSGKQDKLRIANIYDDHLFKLGNCLDGGKEDNSKAENKNSDQVFKFGAISLDGKEGKSKEVSKNGDQVFKFGASKLDGKDGKSKEGNANGDQLLQFGEGKKDGDQLFKLGEGKKDGDQQFKIGGKRGRNYQPQLIEENKGAKDVKLVMERLTAFYSSWRKYKEEQWGKADVLVITTQSVGPVETLSRPISSSFLVWLLDDEFPETTAVFTDAGIEFLCPKESFLRLRTIGIRMTVVAKVTVSVQLKKRGEQCVDWLKKTLCQVNTAPKSGANWCPLVVGCIIGESMEIEALSHSKMFEVAYVHNSLTNLLEQWNFEKPESFAAQQSTLPKQFQILSLETCGGAKTANAVSFSELAKIRSMDDNSYVLHTPGEEKSLLEKMGDTSSLLLTDNRVDNGGPVSKPEEIKVFGEDNSSRKLADKMMSLEIKEGDMETSITEDGAEEKLLAEEQNMLCNHENSPLLQVKECGEQSRPTAGGGMDYSVQPTGVTDAASENSLPDDNNGSSRKDSVGSDHEYDDWTLIEMDCEEQETEVAERVSWKRWFMDKTGKSFGLKDEVSDEAPSKRSKADP</sequence>
<dbReference type="EMBL" id="JACEIK010000259">
    <property type="protein sequence ID" value="MCD7453619.1"/>
    <property type="molecule type" value="Genomic_DNA"/>
</dbReference>
<comment type="subunit">
    <text evidence="1">Component of the FACT complex.</text>
</comment>
<keyword evidence="5" id="KW-1185">Reference proteome</keyword>
<feature type="region of interest" description="Disordered" evidence="2">
    <location>
        <begin position="882"/>
        <end position="901"/>
    </location>
</feature>
<feature type="domain" description="FACT complex subunit SPT16 N-terminal lobe" evidence="3">
    <location>
        <begin position="1"/>
        <end position="173"/>
    </location>
</feature>
<feature type="region of interest" description="Disordered" evidence="2">
    <location>
        <begin position="799"/>
        <end position="845"/>
    </location>
</feature>
<organism evidence="4 5">
    <name type="scientific">Datura stramonium</name>
    <name type="common">Jimsonweed</name>
    <name type="synonym">Common thornapple</name>
    <dbReference type="NCBI Taxonomy" id="4076"/>
    <lineage>
        <taxon>Eukaryota</taxon>
        <taxon>Viridiplantae</taxon>
        <taxon>Streptophyta</taxon>
        <taxon>Embryophyta</taxon>
        <taxon>Tracheophyta</taxon>
        <taxon>Spermatophyta</taxon>
        <taxon>Magnoliopsida</taxon>
        <taxon>eudicotyledons</taxon>
        <taxon>Gunneridae</taxon>
        <taxon>Pentapetalae</taxon>
        <taxon>asterids</taxon>
        <taxon>lamiids</taxon>
        <taxon>Solanales</taxon>
        <taxon>Solanaceae</taxon>
        <taxon>Solanoideae</taxon>
        <taxon>Datureae</taxon>
        <taxon>Datura</taxon>
    </lineage>
</organism>
<protein>
    <recommendedName>
        <fullName evidence="1">FACT complex subunit</fullName>
    </recommendedName>
</protein>
<keyword evidence="1" id="KW-0235">DNA replication</keyword>